<dbReference type="AlphaFoldDB" id="A0A0M3IQP3"/>
<sequence>MSSITTDEDIVDRWIEIDDTISVPEQTLDEILAEVLFFVVMSSITTDEDIVDRWIEIDDTISVPEQTLDEILAEKLVNLDEDLSGVEDDHSSMITASHGTRPVSPPSYSLDSPIKFIELGKLI</sequence>
<evidence type="ECO:0000313" key="1">
    <source>
        <dbReference type="Proteomes" id="UP000036681"/>
    </source>
</evidence>
<name>A0A0M3IQP3_ASCLU</name>
<reference evidence="2" key="1">
    <citation type="submission" date="2017-02" db="UniProtKB">
        <authorList>
            <consortium name="WormBaseParasite"/>
        </authorList>
    </citation>
    <scope>IDENTIFICATION</scope>
</reference>
<dbReference type="WBParaSite" id="ALUE_0002107101-mRNA-1">
    <property type="protein sequence ID" value="ALUE_0002107101-mRNA-1"/>
    <property type="gene ID" value="ALUE_0002107101"/>
</dbReference>
<accession>A0A0M3IQP3</accession>
<dbReference type="Proteomes" id="UP000036681">
    <property type="component" value="Unplaced"/>
</dbReference>
<evidence type="ECO:0000313" key="2">
    <source>
        <dbReference type="WBParaSite" id="ALUE_0002107101-mRNA-1"/>
    </source>
</evidence>
<organism evidence="1 2">
    <name type="scientific">Ascaris lumbricoides</name>
    <name type="common">Giant roundworm</name>
    <dbReference type="NCBI Taxonomy" id="6252"/>
    <lineage>
        <taxon>Eukaryota</taxon>
        <taxon>Metazoa</taxon>
        <taxon>Ecdysozoa</taxon>
        <taxon>Nematoda</taxon>
        <taxon>Chromadorea</taxon>
        <taxon>Rhabditida</taxon>
        <taxon>Spirurina</taxon>
        <taxon>Ascaridomorpha</taxon>
        <taxon>Ascaridoidea</taxon>
        <taxon>Ascarididae</taxon>
        <taxon>Ascaris</taxon>
    </lineage>
</organism>
<keyword evidence="1" id="KW-1185">Reference proteome</keyword>
<protein>
    <submittedName>
        <fullName evidence="2">Reverse transcriptase domain-containing protein</fullName>
    </submittedName>
</protein>
<proteinExistence type="predicted"/>